<dbReference type="Proteomes" id="UP001595444">
    <property type="component" value="Unassembled WGS sequence"/>
</dbReference>
<dbReference type="InterPro" id="IPR010985">
    <property type="entry name" value="Ribbon_hlx_hlx"/>
</dbReference>
<accession>A0ABV7D2Y2</accession>
<evidence type="ECO:0000313" key="2">
    <source>
        <dbReference type="Proteomes" id="UP001595444"/>
    </source>
</evidence>
<protein>
    <submittedName>
        <fullName evidence="1">Type II toxin-antitoxin system ParD family antitoxin</fullName>
    </submittedName>
</protein>
<dbReference type="Gene3D" id="6.10.10.120">
    <property type="entry name" value="Antitoxin ParD1-like"/>
    <property type="match status" value="1"/>
</dbReference>
<organism evidence="1 2">
    <name type="scientific">Kordiimonas pumila</name>
    <dbReference type="NCBI Taxonomy" id="2161677"/>
    <lineage>
        <taxon>Bacteria</taxon>
        <taxon>Pseudomonadati</taxon>
        <taxon>Pseudomonadota</taxon>
        <taxon>Alphaproteobacteria</taxon>
        <taxon>Kordiimonadales</taxon>
        <taxon>Kordiimonadaceae</taxon>
        <taxon>Kordiimonas</taxon>
    </lineage>
</organism>
<evidence type="ECO:0000313" key="1">
    <source>
        <dbReference type="EMBL" id="MFC3051366.1"/>
    </source>
</evidence>
<comment type="caution">
    <text evidence="1">The sequence shown here is derived from an EMBL/GenBank/DDBJ whole genome shotgun (WGS) entry which is preliminary data.</text>
</comment>
<dbReference type="RefSeq" id="WP_194211582.1">
    <property type="nucleotide sequence ID" value="NZ_CP061205.1"/>
</dbReference>
<keyword evidence="2" id="KW-1185">Reference proteome</keyword>
<dbReference type="SUPFAM" id="SSF47598">
    <property type="entry name" value="Ribbon-helix-helix"/>
    <property type="match status" value="1"/>
</dbReference>
<sequence length="81" mass="9169">MSDSVNVRVTGELKNHLQQQVGESGLYENASEYIRSLIRADLMSSKESWQWLKGQLEPSLRLAEEDFVSVSADDVISRNKV</sequence>
<dbReference type="InterPro" id="IPR038296">
    <property type="entry name" value="ParD_sf"/>
</dbReference>
<reference evidence="2" key="1">
    <citation type="journal article" date="2019" name="Int. J. Syst. Evol. Microbiol.">
        <title>The Global Catalogue of Microorganisms (GCM) 10K type strain sequencing project: providing services to taxonomists for standard genome sequencing and annotation.</title>
        <authorList>
            <consortium name="The Broad Institute Genomics Platform"/>
            <consortium name="The Broad Institute Genome Sequencing Center for Infectious Disease"/>
            <person name="Wu L."/>
            <person name="Ma J."/>
        </authorList>
    </citation>
    <scope>NUCLEOTIDE SEQUENCE [LARGE SCALE GENOMIC DNA]</scope>
    <source>
        <strain evidence="2">KCTC 62164</strain>
    </source>
</reference>
<proteinExistence type="predicted"/>
<name>A0ABV7D2Y2_9PROT</name>
<gene>
    <name evidence="1" type="ORF">ACFOKA_05570</name>
</gene>
<dbReference type="EMBL" id="JBHRSL010000002">
    <property type="protein sequence ID" value="MFC3051366.1"/>
    <property type="molecule type" value="Genomic_DNA"/>
</dbReference>